<feature type="chain" id="PRO_5046758910" evidence="1">
    <location>
        <begin position="19"/>
        <end position="432"/>
    </location>
</feature>
<keyword evidence="1" id="KW-0732">Signal</keyword>
<keyword evidence="3" id="KW-1185">Reference proteome</keyword>
<evidence type="ECO:0000313" key="3">
    <source>
        <dbReference type="Proteomes" id="UP000595460"/>
    </source>
</evidence>
<protein>
    <submittedName>
        <fullName evidence="2">Uncharacterized protein</fullName>
    </submittedName>
</protein>
<organism evidence="2 3">
    <name type="scientific">Devosia oryziradicis</name>
    <dbReference type="NCBI Taxonomy" id="2801335"/>
    <lineage>
        <taxon>Bacteria</taxon>
        <taxon>Pseudomonadati</taxon>
        <taxon>Pseudomonadota</taxon>
        <taxon>Alphaproteobacteria</taxon>
        <taxon>Hyphomicrobiales</taxon>
        <taxon>Devosiaceae</taxon>
        <taxon>Devosia</taxon>
    </lineage>
</organism>
<dbReference type="Proteomes" id="UP000595460">
    <property type="component" value="Chromosome"/>
</dbReference>
<evidence type="ECO:0000313" key="2">
    <source>
        <dbReference type="EMBL" id="QQR36107.1"/>
    </source>
</evidence>
<name>A0ABX7BX82_9HYPH</name>
<gene>
    <name evidence="2" type="ORF">JI749_00200</name>
</gene>
<dbReference type="RefSeq" id="WP_201657031.1">
    <property type="nucleotide sequence ID" value="NZ_CP068047.1"/>
</dbReference>
<sequence length="432" mass="46204">MRLTILAAVLLSTTPVLAFDAVTYRGTLGRSDILVELTDPAVGMVQGRYSYMAVGGDIPLHNLDGIESFEFAEEAPCSEATCIIGDDGMITDPPIGGHWTLNFSADGKTLSGTWAPEGKPGKTLDVNLVEIGRRSLPEGTEITPMGLADSVFMQIWANYGGLSAATAPYEFAKMDVALTEGDIQELDGSSFRFVSDPRTIFEFPRIVALADGSSPDAANRALAERHGIINVAALSCLNNAYAGLTYSGYDVSMEGGSLGDYDGENIAVGYLSPTVMGWMESGSTWCGGAHPNNHSDSYIIDVKTGEDLPLVRIFKDWTATSKIDDYHATVDPVAALAAPEQYYWTPGQPLIDYVLANYQPQDPDYAADCGVEELITTNLGVRFGPGDTAIFSLVGLPHVNFACTDDLVTVPLADIPELLAPTAKDYFPSLAR</sequence>
<proteinExistence type="predicted"/>
<accession>A0ABX7BX82</accession>
<evidence type="ECO:0000256" key="1">
    <source>
        <dbReference type="SAM" id="SignalP"/>
    </source>
</evidence>
<dbReference type="EMBL" id="CP068047">
    <property type="protein sequence ID" value="QQR36107.1"/>
    <property type="molecule type" value="Genomic_DNA"/>
</dbReference>
<feature type="signal peptide" evidence="1">
    <location>
        <begin position="1"/>
        <end position="18"/>
    </location>
</feature>
<reference evidence="2 3" key="1">
    <citation type="submission" date="2021-01" db="EMBL/GenBank/DDBJ databases">
        <title>Genome seq and assembly of Devosia sp. G19.</title>
        <authorList>
            <person name="Chhetri G."/>
        </authorList>
    </citation>
    <scope>NUCLEOTIDE SEQUENCE [LARGE SCALE GENOMIC DNA]</scope>
    <source>
        <strain evidence="2 3">G19</strain>
    </source>
</reference>